<feature type="transmembrane region" description="Helical" evidence="1">
    <location>
        <begin position="130"/>
        <end position="148"/>
    </location>
</feature>
<name>A0A915YHV6_9BACT</name>
<dbReference type="KEGG" id="aup:AsAng_0042130"/>
<dbReference type="Proteomes" id="UP001060919">
    <property type="component" value="Chromosome"/>
</dbReference>
<feature type="transmembrane region" description="Helical" evidence="1">
    <location>
        <begin position="9"/>
        <end position="28"/>
    </location>
</feature>
<dbReference type="RefSeq" id="WP_264788744.1">
    <property type="nucleotide sequence ID" value="NZ_AP026867.1"/>
</dbReference>
<feature type="transmembrane region" description="Helical" evidence="1">
    <location>
        <begin position="101"/>
        <end position="118"/>
    </location>
</feature>
<keyword evidence="3" id="KW-1185">Reference proteome</keyword>
<keyword evidence="1" id="KW-1133">Transmembrane helix</keyword>
<evidence type="ECO:0000313" key="3">
    <source>
        <dbReference type="Proteomes" id="UP001060919"/>
    </source>
</evidence>
<accession>A0A915YHV6</accession>
<dbReference type="AlphaFoldDB" id="A0A915YHV6"/>
<evidence type="ECO:0000313" key="2">
    <source>
        <dbReference type="EMBL" id="BDS13475.1"/>
    </source>
</evidence>
<reference evidence="2" key="1">
    <citation type="submission" date="2022-09" db="EMBL/GenBank/DDBJ databases">
        <title>Aureispira anguillicida sp. nov., isolated from Leptocephalus of Japanese eel Anguilla japonica.</title>
        <authorList>
            <person name="Yuasa K."/>
            <person name="Mekata T."/>
            <person name="Ikunari K."/>
        </authorList>
    </citation>
    <scope>NUCLEOTIDE SEQUENCE</scope>
    <source>
        <strain evidence="2">EL160426</strain>
    </source>
</reference>
<sequence length="311" mass="36664">MRQKSYEILISNWFVGALGVLLLNDFILKEQYNNWITGKLSDVAGLFVFVLFWGALFPKFKAKIFWITAILFVYWKSPFSQPFINGWNNFTPLSISRVVDYTDLIALSILPFAYFIAAQEKQLKRLSITPVFPALGALFAFCATSYYHDVEIKKRYDFEISKRLLIERINQLREKESQWPISPYLNNANDFFINSWGEDQDTLWRFISDEKIVFDTFYYEQEEKIVERKHFTVDSIYLDAKGAVYHAVNFEMEGIVYQMTTKIELIGDETSSAIILQKARIDNWVPKDKKNKETYLQTKFEEELIQKLLKK</sequence>
<dbReference type="EMBL" id="AP026867">
    <property type="protein sequence ID" value="BDS13475.1"/>
    <property type="molecule type" value="Genomic_DNA"/>
</dbReference>
<protein>
    <submittedName>
        <fullName evidence="2">Uncharacterized protein</fullName>
    </submittedName>
</protein>
<feature type="transmembrane region" description="Helical" evidence="1">
    <location>
        <begin position="40"/>
        <end position="57"/>
    </location>
</feature>
<evidence type="ECO:0000256" key="1">
    <source>
        <dbReference type="SAM" id="Phobius"/>
    </source>
</evidence>
<proteinExistence type="predicted"/>
<keyword evidence="1" id="KW-0812">Transmembrane</keyword>
<gene>
    <name evidence="2" type="ORF">AsAng_0042130</name>
</gene>
<feature type="transmembrane region" description="Helical" evidence="1">
    <location>
        <begin position="64"/>
        <end position="81"/>
    </location>
</feature>
<keyword evidence="1" id="KW-0472">Membrane</keyword>
<organism evidence="2 3">
    <name type="scientific">Aureispira anguillae</name>
    <dbReference type="NCBI Taxonomy" id="2864201"/>
    <lineage>
        <taxon>Bacteria</taxon>
        <taxon>Pseudomonadati</taxon>
        <taxon>Bacteroidota</taxon>
        <taxon>Saprospiria</taxon>
        <taxon>Saprospirales</taxon>
        <taxon>Saprospiraceae</taxon>
        <taxon>Aureispira</taxon>
    </lineage>
</organism>